<dbReference type="Proteomes" id="UP001153331">
    <property type="component" value="Unassembled WGS sequence"/>
</dbReference>
<sequence length="1148" mass="129059">MTPQPRDEVYDLLILVDATYSMGTFLNALQKSLPKVIAISNLTNSFSRIGLLAYRDYTEADRSEGGMLEWSGWHGDNNDFGDSDGAFVSAHALTTMAANLEPDGGGDFPEATKTGLARAYQLMREDASTVILLYTDAPPHCWMVADGDRDSNYYIEQKTLRQSSSYGGFGYKFADWVSASKMLHEGDKKAHVFCFLDQALGGDPLYSGYYTYLSTITRGACFRLRDPTSQSIAEITVDVLLAWMGVGKAGVEADLNATLIRYKNGKNIKKVTTEQDEVANSYFWATSRKPKGQEIFINRSMFEAQQRQEQVLRLDDNLAKIYVTSSVLEKHLPKRGTPIMDFAKRYEGDPVYRNLVVKQLQSIIETDVTSMSLNPVFGVLWRAVCNDRENADRQQLTAAFGFHIDKIVNPDERTRMKNWLEDSYDYASEILDILDNVPEKQRFPCVFLDPTIDFVPATAKGTAQQEDEDDEQDQPLSAFRRDELLEIGRSCDGRILRRLGKVLTRITYVESAAELPAHIAATSNAEVPKVPTALASQEFGWKFWKILLHVVLPGTMLAARPATVLAALAIRIGLKPLYDAASSAMLFWRDRWNDLEIPETWNSSCLGLLLDADAEYSKQLELSEGRSGKEELLLRDDRELFDRLVTYHHTGTNLLTTLTAEVGWKPTKTHSPIGPVVMCRGCKLPRSITIMAERSGGRCGLCMKLSWDSVEYKERAMKASVTPEDTESTKIAWVECSIQTCRAQYVCYNPADLNVRPKCWYCRSQTNLPPEKHSNDPAPTLECTKCLNKIIWPGEWRYMMTRPFHCTACLTGTKTIVGVETDAEQICKENGHSWLIQMTDCVVEEPFKRSLFKTVTTIGAESFINNVKVLPEPEQETALTLKGKQIQNVAALISDLRSWTRRRTAEKSHCSLCFSTFGKTRLSPACRRRGCHQSICESCLNSWYGLNSPGTIINTAALFCPFCRRNPVARTLAVYGNGIHAVGDLKAAYEERGSWIHAWCSGCNKARRWMERECARGAPEALQQWQCEECEDTVRAQARAVEELARAELERAVRFNDGTRAAAERDLQNAMNARKRLEGPVRECPGCKVSVQKMYGCDHITCTCGTHWCWACGDVGFCAEDVYDHMSRVHGDMYGGEEPLGYDSDDDY</sequence>
<comment type="caution">
    <text evidence="1">The sequence shown here is derived from an EMBL/GenBank/DDBJ whole genome shotgun (WGS) entry which is preliminary data.</text>
</comment>
<organism evidence="1 2">
    <name type="scientific">Boeremia exigua</name>
    <dbReference type="NCBI Taxonomy" id="749465"/>
    <lineage>
        <taxon>Eukaryota</taxon>
        <taxon>Fungi</taxon>
        <taxon>Dikarya</taxon>
        <taxon>Ascomycota</taxon>
        <taxon>Pezizomycotina</taxon>
        <taxon>Dothideomycetes</taxon>
        <taxon>Pleosporomycetidae</taxon>
        <taxon>Pleosporales</taxon>
        <taxon>Pleosporineae</taxon>
        <taxon>Didymellaceae</taxon>
        <taxon>Boeremia</taxon>
    </lineage>
</organism>
<dbReference type="EMBL" id="JAPHNI010000320">
    <property type="protein sequence ID" value="KAJ8112497.1"/>
    <property type="molecule type" value="Genomic_DNA"/>
</dbReference>
<evidence type="ECO:0000313" key="1">
    <source>
        <dbReference type="EMBL" id="KAJ8112497.1"/>
    </source>
</evidence>
<proteinExistence type="predicted"/>
<reference evidence="1" key="1">
    <citation type="submission" date="2022-11" db="EMBL/GenBank/DDBJ databases">
        <title>Genome Sequence of Boeremia exigua.</title>
        <authorList>
            <person name="Buettner E."/>
        </authorList>
    </citation>
    <scope>NUCLEOTIDE SEQUENCE</scope>
    <source>
        <strain evidence="1">CU02</strain>
    </source>
</reference>
<keyword evidence="2" id="KW-1185">Reference proteome</keyword>
<accession>A0ACC2IBL8</accession>
<protein>
    <submittedName>
        <fullName evidence="1">Uncharacterized protein</fullName>
    </submittedName>
</protein>
<name>A0ACC2IBL8_9PLEO</name>
<evidence type="ECO:0000313" key="2">
    <source>
        <dbReference type="Proteomes" id="UP001153331"/>
    </source>
</evidence>
<gene>
    <name evidence="1" type="ORF">OPT61_g5149</name>
</gene>